<organism evidence="3 4">
    <name type="scientific">Thanatephorus cucumeris (strain AG1-IA)</name>
    <name type="common">Rice sheath blight fungus</name>
    <name type="synonym">Rhizoctonia solani</name>
    <dbReference type="NCBI Taxonomy" id="983506"/>
    <lineage>
        <taxon>Eukaryota</taxon>
        <taxon>Fungi</taxon>
        <taxon>Dikarya</taxon>
        <taxon>Basidiomycota</taxon>
        <taxon>Agaricomycotina</taxon>
        <taxon>Agaricomycetes</taxon>
        <taxon>Cantharellales</taxon>
        <taxon>Ceratobasidiaceae</taxon>
        <taxon>Rhizoctonia</taxon>
        <taxon>Rhizoctonia solani AG-1</taxon>
    </lineage>
</organism>
<dbReference type="Gene3D" id="3.20.20.80">
    <property type="entry name" value="Glycosidases"/>
    <property type="match status" value="1"/>
</dbReference>
<name>L8WS79_THACA</name>
<dbReference type="PANTHER" id="PTHR36183:SF2">
    <property type="entry name" value="BETA-GLUCURONIDASE C-TERMINAL DOMAIN-CONTAINING PROTEIN"/>
    <property type="match status" value="1"/>
</dbReference>
<keyword evidence="1" id="KW-1133">Transmembrane helix</keyword>
<evidence type="ECO:0000256" key="1">
    <source>
        <dbReference type="SAM" id="Phobius"/>
    </source>
</evidence>
<accession>L8WS79</accession>
<dbReference type="Proteomes" id="UP000011668">
    <property type="component" value="Unassembled WGS sequence"/>
</dbReference>
<dbReference type="OrthoDB" id="2796951at2759"/>
<reference evidence="3 4" key="1">
    <citation type="journal article" date="2013" name="Nat. Commun.">
        <title>The evolution and pathogenic mechanisms of the rice sheath blight pathogen.</title>
        <authorList>
            <person name="Zheng A."/>
            <person name="Lin R."/>
            <person name="Xu L."/>
            <person name="Qin P."/>
            <person name="Tang C."/>
            <person name="Ai P."/>
            <person name="Zhang D."/>
            <person name="Liu Y."/>
            <person name="Sun Z."/>
            <person name="Feng H."/>
            <person name="Wang Y."/>
            <person name="Chen Y."/>
            <person name="Liang X."/>
            <person name="Fu R."/>
            <person name="Li Q."/>
            <person name="Zhang J."/>
            <person name="Yu X."/>
            <person name="Xie Z."/>
            <person name="Ding L."/>
            <person name="Guan P."/>
            <person name="Tang J."/>
            <person name="Liang Y."/>
            <person name="Wang S."/>
            <person name="Deng Q."/>
            <person name="Li S."/>
            <person name="Zhu J."/>
            <person name="Wang L."/>
            <person name="Liu H."/>
            <person name="Li P."/>
        </authorList>
    </citation>
    <scope>NUCLEOTIDE SEQUENCE [LARGE SCALE GENOMIC DNA]</scope>
    <source>
        <strain evidence="4">AG-1 IA</strain>
    </source>
</reference>
<dbReference type="PANTHER" id="PTHR36183">
    <property type="entry name" value="BETA-GLUCURONIDASE"/>
    <property type="match status" value="1"/>
</dbReference>
<dbReference type="GO" id="GO:0016787">
    <property type="term" value="F:hydrolase activity"/>
    <property type="evidence" value="ECO:0007669"/>
    <property type="project" value="UniProtKB-KW"/>
</dbReference>
<dbReference type="InterPro" id="IPR017853">
    <property type="entry name" value="GH"/>
</dbReference>
<proteinExistence type="predicted"/>
<comment type="caution">
    <text evidence="3">The sequence shown here is derived from an EMBL/GenBank/DDBJ whole genome shotgun (WGS) entry which is preliminary data.</text>
</comment>
<sequence length="696" mass="75206">MHHSVTVALLTKPCPIGGSCYGFGRVIKVQLLAIFIECIFTKGWAAVAGGAIIIPCCLGVLFLHHDDIPFLIAMRTFLAASLALPALVAGLQPEKRSVTVYNPTMTSTSTAAAADATYTGAAAYDTTVLNPPAPPTDLVKDFPVQLLSGGMDGLSIKQKGSFMGFSIELSVADQIRRCNEVSLAGTIPEPHVCPQGACGQGLHPSGRQYAGSRSDVPRGLQHRICYPKVPPTRFHAGELSAPCETRLALTSRIDRNPFDLLLARYYFGLNWIDPNNFTNSVLVAETVESILGSDLLALYDQHGKRPQSPYTFDIYMNEFQQAVTQLNAAPAFTNKDILLAPSSCCMWNETELFQAGFVERFKNDLKILAVQHYPTNNCKINGNILDPQAIYPDFLRHANTGYSPVSMVNPYRSSSAIAQQYGKPIVMLETNTASCGGFPGISDSFGAALWAADLAFQLASANFSQVLLHVGGQNVYYNPFTPPPTNQSTFHQWTTGAIFYATLVTAEAFGPSGNSQIVDLFMNGGSDYTPGYAIYENGSVVLFNYITDPSGASDYVAHIAIGGGQTGQPAAIPNSVKVRRLSAASVNQKYNVTWAGQTMGDQFNSDGRMKGELQTETIQCDTAAGSCAINVKAPSIVLVFLNDQTLADSTPPNEGPQTFATTAATVQNPQHRNRRPGGALHLEWPWRRPLRRRKIG</sequence>
<evidence type="ECO:0000259" key="2">
    <source>
        <dbReference type="Pfam" id="PF16862"/>
    </source>
</evidence>
<dbReference type="AlphaFoldDB" id="L8WS79"/>
<dbReference type="InterPro" id="IPR031728">
    <property type="entry name" value="GlcAase_C"/>
</dbReference>
<feature type="transmembrane region" description="Helical" evidence="1">
    <location>
        <begin position="44"/>
        <end position="63"/>
    </location>
</feature>
<protein>
    <submittedName>
        <fullName evidence="3">Glycoside hydrolase family 79 protein</fullName>
    </submittedName>
</protein>
<dbReference type="HOGENOM" id="CLU_023945_1_0_1"/>
<dbReference type="InterPro" id="IPR052974">
    <property type="entry name" value="GH79_Enzymes"/>
</dbReference>
<evidence type="ECO:0000313" key="4">
    <source>
        <dbReference type="Proteomes" id="UP000011668"/>
    </source>
</evidence>
<dbReference type="Pfam" id="PF16862">
    <property type="entry name" value="Glyco_hydro_79C"/>
    <property type="match status" value="1"/>
</dbReference>
<dbReference type="InterPro" id="IPR013780">
    <property type="entry name" value="Glyco_hydro_b"/>
</dbReference>
<feature type="domain" description="Beta-glucuronidase C-terminal" evidence="2">
    <location>
        <begin position="531"/>
        <end position="638"/>
    </location>
</feature>
<dbReference type="SUPFAM" id="SSF51445">
    <property type="entry name" value="(Trans)glycosidases"/>
    <property type="match status" value="1"/>
</dbReference>
<dbReference type="EMBL" id="AFRT01001226">
    <property type="protein sequence ID" value="ELU40991.1"/>
    <property type="molecule type" value="Genomic_DNA"/>
</dbReference>
<keyword evidence="1" id="KW-0812">Transmembrane</keyword>
<dbReference type="OMA" id="INARWYL"/>
<keyword evidence="4" id="KW-1185">Reference proteome</keyword>
<keyword evidence="3" id="KW-0378">Hydrolase</keyword>
<keyword evidence="1" id="KW-0472">Membrane</keyword>
<gene>
    <name evidence="3" type="ORF">AG1IA_04979</name>
</gene>
<evidence type="ECO:0000313" key="3">
    <source>
        <dbReference type="EMBL" id="ELU40991.1"/>
    </source>
</evidence>
<dbReference type="Gene3D" id="2.60.40.1180">
    <property type="entry name" value="Golgi alpha-mannosidase II"/>
    <property type="match status" value="1"/>
</dbReference>